<reference evidence="4" key="1">
    <citation type="submission" date="2018-05" db="EMBL/GenBank/DDBJ databases">
        <authorList>
            <person name="Lanie J.A."/>
            <person name="Ng W.-L."/>
            <person name="Kazmierczak K.M."/>
            <person name="Andrzejewski T.M."/>
            <person name="Davidsen T.M."/>
            <person name="Wayne K.J."/>
            <person name="Tettelin H."/>
            <person name="Glass J.I."/>
            <person name="Rusch D."/>
            <person name="Podicherti R."/>
            <person name="Tsui H.-C.T."/>
            <person name="Winkler M.E."/>
        </authorList>
    </citation>
    <scope>NUCLEOTIDE SEQUENCE</scope>
</reference>
<dbReference type="PANTHER" id="PTHR10680">
    <property type="entry name" value="PEPTIDYL-GLYCINE ALPHA-AMIDATING MONOOXYGENASE"/>
    <property type="match status" value="1"/>
</dbReference>
<evidence type="ECO:0008006" key="5">
    <source>
        <dbReference type="Google" id="ProtNLM"/>
    </source>
</evidence>
<dbReference type="Gene3D" id="2.120.10.30">
    <property type="entry name" value="TolB, C-terminal domain"/>
    <property type="match status" value="1"/>
</dbReference>
<evidence type="ECO:0000256" key="3">
    <source>
        <dbReference type="ARBA" id="ARBA00023180"/>
    </source>
</evidence>
<sequence length="355" mass="38062">MKRSIAPVLVVIAAAMLGAGAEAVWAQATGEDMPNPYQTTDGYLRMPIGRSWGSVSAVDIDPDGLSVWIAERCGSDSMNGRYAPRSCGDNDVPPVLKFNPDGILVRSFGRGLFAMPHGIHVDAQGNIWVTDAPFTQAGGASGRGHHVTKFSPEGDILLRLGVPGESGDDERHFNMPSDVITAPNGDIFVADGHGQGTNARIVKFSPDGTFITAWGEFGSDPGQFGEPHGLAMDSQGRLFVADRANSRIQIFDQEGTFLEEWYQFGHLSGIHIDQDDVLYGVDSESDVASGRKRGIRVGSVRTGEVWAFIPDPADPNGRHRSSSGGEGIVADVNGVIYSAEVGPRGVKRYHRYIDP</sequence>
<name>A0A381N075_9ZZZZ</name>
<gene>
    <name evidence="4" type="ORF">METZ01_LOCUS835</name>
</gene>
<dbReference type="EMBL" id="UINC01000045">
    <property type="protein sequence ID" value="SUZ47981.1"/>
    <property type="molecule type" value="Genomic_DNA"/>
</dbReference>
<accession>A0A381N075</accession>
<dbReference type="AlphaFoldDB" id="A0A381N075"/>
<evidence type="ECO:0000313" key="4">
    <source>
        <dbReference type="EMBL" id="SUZ47981.1"/>
    </source>
</evidence>
<dbReference type="PROSITE" id="PS51125">
    <property type="entry name" value="NHL"/>
    <property type="match status" value="3"/>
</dbReference>
<evidence type="ECO:0000256" key="1">
    <source>
        <dbReference type="ARBA" id="ARBA00022729"/>
    </source>
</evidence>
<keyword evidence="3" id="KW-0325">Glycoprotein</keyword>
<dbReference type="CDD" id="cd14958">
    <property type="entry name" value="NHL_PAL_like"/>
    <property type="match status" value="1"/>
</dbReference>
<dbReference type="Pfam" id="PF01436">
    <property type="entry name" value="NHL"/>
    <property type="match status" value="1"/>
</dbReference>
<dbReference type="PANTHER" id="PTHR10680:SF38">
    <property type="entry name" value="BLL1368 PROTEIN"/>
    <property type="match status" value="1"/>
</dbReference>
<dbReference type="InterPro" id="IPR011042">
    <property type="entry name" value="6-blade_b-propeller_TolB-like"/>
</dbReference>
<evidence type="ECO:0000256" key="2">
    <source>
        <dbReference type="ARBA" id="ARBA00022737"/>
    </source>
</evidence>
<keyword evidence="1" id="KW-0732">Signal</keyword>
<keyword evidence="2" id="KW-0677">Repeat</keyword>
<dbReference type="InterPro" id="IPR001258">
    <property type="entry name" value="NHL_repeat"/>
</dbReference>
<organism evidence="4">
    <name type="scientific">marine metagenome</name>
    <dbReference type="NCBI Taxonomy" id="408172"/>
    <lineage>
        <taxon>unclassified sequences</taxon>
        <taxon>metagenomes</taxon>
        <taxon>ecological metagenomes</taxon>
    </lineage>
</organism>
<protein>
    <recommendedName>
        <fullName evidence="5">SMP-30/Gluconolactonase/LRE-like region domain-containing protein</fullName>
    </recommendedName>
</protein>
<proteinExistence type="predicted"/>
<dbReference type="SUPFAM" id="SSF63829">
    <property type="entry name" value="Calcium-dependent phosphotriesterase"/>
    <property type="match status" value="1"/>
</dbReference>